<dbReference type="Pfam" id="PF20843">
    <property type="entry name" value="Rax2_3"/>
    <property type="match status" value="1"/>
</dbReference>
<dbReference type="GO" id="GO:1902929">
    <property type="term" value="C:plasma membrane of growing cell tip"/>
    <property type="evidence" value="ECO:0007669"/>
    <property type="project" value="TreeGrafter"/>
</dbReference>
<dbReference type="InterPro" id="IPR048266">
    <property type="entry name" value="Rax2-like_second"/>
</dbReference>
<comment type="caution">
    <text evidence="5">The sequence shown here is derived from an EMBL/GenBank/DDBJ whole genome shotgun (WGS) entry which is preliminary data.</text>
</comment>
<dbReference type="STRING" id="418784.A0A2P7YWZ6"/>
<dbReference type="RefSeq" id="XP_024715184.1">
    <property type="nucleotide sequence ID" value="XM_024855585.1"/>
</dbReference>
<dbReference type="VEuPathDB" id="FungiDB:C7M61_000129"/>
<feature type="domain" description="Rax2-like C-terminal" evidence="2">
    <location>
        <begin position="985"/>
        <end position="1245"/>
    </location>
</feature>
<dbReference type="PANTHER" id="PTHR31778">
    <property type="entry name" value="BUD SITE SELECTION PROTEIN RAX2"/>
    <property type="match status" value="1"/>
</dbReference>
<gene>
    <name evidence="5" type="ORF">C7M61_000129</name>
</gene>
<dbReference type="PANTHER" id="PTHR31778:SF2">
    <property type="entry name" value="BUD SITE SELECTION PROTEIN RAX2"/>
    <property type="match status" value="1"/>
</dbReference>
<feature type="domain" description="Rax2-like third" evidence="4">
    <location>
        <begin position="442"/>
        <end position="602"/>
    </location>
</feature>
<protein>
    <recommendedName>
        <fullName evidence="7">Bud site selection protein RAX2</fullName>
    </recommendedName>
</protein>
<dbReference type="Proteomes" id="UP000241107">
    <property type="component" value="Unassembled WGS sequence"/>
</dbReference>
<evidence type="ECO:0000256" key="1">
    <source>
        <dbReference type="SAM" id="Phobius"/>
    </source>
</evidence>
<feature type="domain" description="Rax2-like second" evidence="3">
    <location>
        <begin position="242"/>
        <end position="430"/>
    </location>
</feature>
<reference evidence="5 6" key="1">
    <citation type="submission" date="2018-03" db="EMBL/GenBank/DDBJ databases">
        <title>Candida pseudohaemulonii genome assembly and annotation.</title>
        <authorList>
            <person name="Munoz J.F."/>
            <person name="Gade L.G."/>
            <person name="Chow N.A."/>
            <person name="Litvintseva A.P."/>
            <person name="Loparev V.N."/>
            <person name="Cuomo C.A."/>
        </authorList>
    </citation>
    <scope>NUCLEOTIDE SEQUENCE [LARGE SCALE GENOMIC DNA]</scope>
    <source>
        <strain evidence="5 6">B12108</strain>
    </source>
</reference>
<dbReference type="InterPro" id="IPR024982">
    <property type="entry name" value="Rax2-like_C"/>
</dbReference>
<evidence type="ECO:0000259" key="3">
    <source>
        <dbReference type="Pfam" id="PF20842"/>
    </source>
</evidence>
<dbReference type="GO" id="GO:0005935">
    <property type="term" value="C:cellular bud neck"/>
    <property type="evidence" value="ECO:0007669"/>
    <property type="project" value="TreeGrafter"/>
</dbReference>
<name>A0A2P7YWZ6_9ASCO</name>
<dbReference type="Pfam" id="PF12768">
    <property type="entry name" value="Rax2"/>
    <property type="match status" value="1"/>
</dbReference>
<keyword evidence="1" id="KW-1133">Transmembrane helix</keyword>
<dbReference type="GeneID" id="36563523"/>
<keyword evidence="1" id="KW-0812">Transmembrane</keyword>
<dbReference type="InterPro" id="IPR048265">
    <property type="entry name" value="Rax2-like_third"/>
</dbReference>
<dbReference type="EMBL" id="PYFQ01000001">
    <property type="protein sequence ID" value="PSK40485.1"/>
    <property type="molecule type" value="Genomic_DNA"/>
</dbReference>
<sequence length="1323" mass="146077">MKILPVLVSLAAAFELISLPNIQFLDLGGAIGFLGSFDALSFYSYQNASSNLLHSTGLSSIYLRNITDNANMKIGTIDGGLVSEILPVGSDSVLLTGTFTSFNNESYTPPIIYNLTSGEASSIFSGSSNQKRDTLDSGSVKVTYVDKDLIYMGGDFEFNNTRGAAVYDIASKKLKLLPFKGFGNDSVVNSISKIDGESKDDGSIIFGGSFDTLGLPELLTLNTSTNGSHYNHSNSTNVSLISAEQKISLQHGEFTSINSDSDPKGIICPDSDSIWRVQPNSGGQWSVQLPSAMAGLSPTKVRLYLPDDGENGIKTFRIYTYPNNGIMNLTYVNPETNELAYCDASCPLPKSSDLKLLVDDNKDNGEDMMDDDDDIFVNEDGSFSMYYDSSTKAKNLGYGSNYMEFALVNDISIDRVGLTVIDWFGNYGELAGFELYTNAISVYGNDTLNDSNCGSEELVSRNSAEIQSGDWQSVRSLVDSVTDTDYLVSVGNDNAGITLYPNISYDGEYSLLLYTPGCQADNSCDKRAIVNVTVLDTELTALESKLIYQNNYNDKFDYLFFGHMNGSSNDNGRNRISIEFHSAIDSSVTDPWMVVDRAVANIVSLDSYSQKNHTNRTSLEERRKHDLQHIYLNGLFEYSLANFSLFSEDLVYSKLNNETIIKRSNRFVGNSSINEISGKLEKNSTVDQILLQSSSLLLLGEFSSDNITLPNSNLLTFEIDEYNLTLNLTEATLKDKRFVKRDDENILGATFNSSISKLENVESGFLALGAFSAEADNDEFKNLLDGNSSTLSFNNFAIRSGSDWLSFGNSYIDAEFDQFVNFTFDGSELFVFSANEDNYRVWDTSDSRFLDRNDLNVTTAASLSQKEQQVFGGTFFNLMDYYGANEAFVTNNSHVNSYGLNITSGEIYRSFYANSTFSVLGGKFDVNNTRRNIAFVKDNQTFTLDDTNWGEQTLIDYLYVDSDVDYLFIGTNGSVEAQGTNATGLVLLHLTNQSFSSVQPADLSSNLGEIQVNAMAFYDDDEKLLVGGRFDNAGSLGCEAVCLYDVANTRWESPSSDAIAGTVTDAKFFDTDTVLLSGNLTVNETSVTFAIFDFSSGQFTSAPSNLADIGESNDYVRKFIINERSTKKLESRMTAYGDNFLKAFNGSLWSDITNGIDINDQTSFTDMKLLLLLSKNSSRLQAYFDNDKILLVSGLFNLTDYGLVNAAFFDGSLWTPYVYTLKNGNEAGVIQLLLVKDTYSFRSSKDLKTSSKNLSKGQVVGVSLACAIGSTALIGLLYLIPMMYLFKKSDKEERMSQRIHEDEMMNVVNPEELFHEIDLQRNN</sequence>
<dbReference type="Pfam" id="PF20842">
    <property type="entry name" value="Rax2_2"/>
    <property type="match status" value="1"/>
</dbReference>
<keyword evidence="1" id="KW-0472">Membrane</keyword>
<feature type="transmembrane region" description="Helical" evidence="1">
    <location>
        <begin position="1259"/>
        <end position="1286"/>
    </location>
</feature>
<evidence type="ECO:0000313" key="6">
    <source>
        <dbReference type="Proteomes" id="UP000241107"/>
    </source>
</evidence>
<evidence type="ECO:0008006" key="7">
    <source>
        <dbReference type="Google" id="ProtNLM"/>
    </source>
</evidence>
<dbReference type="GO" id="GO:0000282">
    <property type="term" value="P:cellular bud site selection"/>
    <property type="evidence" value="ECO:0007669"/>
    <property type="project" value="TreeGrafter"/>
</dbReference>
<evidence type="ECO:0000313" key="5">
    <source>
        <dbReference type="EMBL" id="PSK40485.1"/>
    </source>
</evidence>
<accession>A0A2P7YWZ6</accession>
<dbReference type="OrthoDB" id="2503993at2759"/>
<keyword evidence="6" id="KW-1185">Reference proteome</keyword>
<proteinExistence type="predicted"/>
<evidence type="ECO:0000259" key="4">
    <source>
        <dbReference type="Pfam" id="PF20843"/>
    </source>
</evidence>
<organism evidence="5 6">
    <name type="scientific">Candidozyma pseudohaemuli</name>
    <dbReference type="NCBI Taxonomy" id="418784"/>
    <lineage>
        <taxon>Eukaryota</taxon>
        <taxon>Fungi</taxon>
        <taxon>Dikarya</taxon>
        <taxon>Ascomycota</taxon>
        <taxon>Saccharomycotina</taxon>
        <taxon>Pichiomycetes</taxon>
        <taxon>Metschnikowiaceae</taxon>
        <taxon>Candidozyma</taxon>
    </lineage>
</organism>
<evidence type="ECO:0000259" key="2">
    <source>
        <dbReference type="Pfam" id="PF12768"/>
    </source>
</evidence>
<dbReference type="GO" id="GO:0005621">
    <property type="term" value="C:cellular bud scar"/>
    <property type="evidence" value="ECO:0007669"/>
    <property type="project" value="TreeGrafter"/>
</dbReference>